<accession>A0ABV0QBU1</accession>
<dbReference type="PANTHER" id="PTHR21277:SF5">
    <property type="entry name" value="TRANSCRIPTIONAL ADAPTER 1"/>
    <property type="match status" value="1"/>
</dbReference>
<protein>
    <recommendedName>
        <fullName evidence="4">Transcriptional adapter 1</fullName>
    </recommendedName>
    <alternativeName>
        <fullName evidence="8">Transcriptional adapter 1-like protein</fullName>
    </alternativeName>
</protein>
<name>A0ABV0QBU1_9TELE</name>
<evidence type="ECO:0000256" key="6">
    <source>
        <dbReference type="ARBA" id="ARBA00023163"/>
    </source>
</evidence>
<keyword evidence="6" id="KW-0804">Transcription</keyword>
<dbReference type="PANTHER" id="PTHR21277">
    <property type="entry name" value="TRANSCRIPTIONAL ADAPTER 1"/>
    <property type="match status" value="1"/>
</dbReference>
<evidence type="ECO:0000313" key="9">
    <source>
        <dbReference type="EMBL" id="MEQ2193028.1"/>
    </source>
</evidence>
<evidence type="ECO:0000256" key="2">
    <source>
        <dbReference type="ARBA" id="ARBA00004123"/>
    </source>
</evidence>
<reference evidence="9 10" key="1">
    <citation type="submission" date="2021-06" db="EMBL/GenBank/DDBJ databases">
        <authorList>
            <person name="Palmer J.M."/>
        </authorList>
    </citation>
    <scope>NUCLEOTIDE SEQUENCE [LARGE SCALE GENOMIC DNA]</scope>
    <source>
        <strain evidence="9 10">XC_2019</strain>
        <tissue evidence="9">Muscle</tissue>
    </source>
</reference>
<sequence>MAGHASELEIAKKNLTDAIGDNVKHYWANLKLWFKQKISKEEFDVEARRLLPQENVHIHNDFLLAILTRCQIIVSTPGEFGVSTRQSVVLDKQISWPTVQILC</sequence>
<evidence type="ECO:0000313" key="10">
    <source>
        <dbReference type="Proteomes" id="UP001434883"/>
    </source>
</evidence>
<dbReference type="EMBL" id="JAHRIN010004904">
    <property type="protein sequence ID" value="MEQ2193028.1"/>
    <property type="molecule type" value="Genomic_DNA"/>
</dbReference>
<evidence type="ECO:0000256" key="5">
    <source>
        <dbReference type="ARBA" id="ARBA00023015"/>
    </source>
</evidence>
<gene>
    <name evidence="9" type="primary">TADA1</name>
    <name evidence="9" type="ORF">XENOCAPTIV_022134</name>
</gene>
<evidence type="ECO:0000256" key="7">
    <source>
        <dbReference type="ARBA" id="ARBA00023242"/>
    </source>
</evidence>
<dbReference type="Pfam" id="PF12767">
    <property type="entry name" value="SAGA-Tad1"/>
    <property type="match status" value="1"/>
</dbReference>
<evidence type="ECO:0000256" key="8">
    <source>
        <dbReference type="ARBA" id="ARBA00029595"/>
    </source>
</evidence>
<comment type="function">
    <text evidence="1">Probably involved in transcriptional regulation.</text>
</comment>
<evidence type="ECO:0000256" key="3">
    <source>
        <dbReference type="ARBA" id="ARBA00010314"/>
    </source>
</evidence>
<keyword evidence="5" id="KW-0805">Transcription regulation</keyword>
<comment type="subcellular location">
    <subcellularLocation>
        <location evidence="2">Nucleus</location>
    </subcellularLocation>
</comment>
<evidence type="ECO:0000256" key="1">
    <source>
        <dbReference type="ARBA" id="ARBA00003228"/>
    </source>
</evidence>
<keyword evidence="10" id="KW-1185">Reference proteome</keyword>
<dbReference type="Proteomes" id="UP001434883">
    <property type="component" value="Unassembled WGS sequence"/>
</dbReference>
<organism evidence="9 10">
    <name type="scientific">Xenoophorus captivus</name>
    <dbReference type="NCBI Taxonomy" id="1517983"/>
    <lineage>
        <taxon>Eukaryota</taxon>
        <taxon>Metazoa</taxon>
        <taxon>Chordata</taxon>
        <taxon>Craniata</taxon>
        <taxon>Vertebrata</taxon>
        <taxon>Euteleostomi</taxon>
        <taxon>Actinopterygii</taxon>
        <taxon>Neopterygii</taxon>
        <taxon>Teleostei</taxon>
        <taxon>Neoteleostei</taxon>
        <taxon>Acanthomorphata</taxon>
        <taxon>Ovalentaria</taxon>
        <taxon>Atherinomorphae</taxon>
        <taxon>Cyprinodontiformes</taxon>
        <taxon>Goodeidae</taxon>
        <taxon>Xenoophorus</taxon>
    </lineage>
</organism>
<comment type="caution">
    <text evidence="9">The sequence shown here is derived from an EMBL/GenBank/DDBJ whole genome shotgun (WGS) entry which is preliminary data.</text>
</comment>
<comment type="similarity">
    <text evidence="3">Belongs to the TADA1 family.</text>
</comment>
<dbReference type="InterPro" id="IPR024738">
    <property type="entry name" value="Hfi1/Tada1"/>
</dbReference>
<proteinExistence type="inferred from homology"/>
<evidence type="ECO:0000256" key="4">
    <source>
        <dbReference type="ARBA" id="ARBA00018547"/>
    </source>
</evidence>
<keyword evidence="7" id="KW-0539">Nucleus</keyword>